<keyword evidence="1" id="KW-1133">Transmembrane helix</keyword>
<reference evidence="2" key="1">
    <citation type="submission" date="2022-05" db="EMBL/GenBank/DDBJ databases">
        <title>An RpoN-dependent PEP-CTERM gene is involved in floc formation of an Aquincola tertiaricarbonis strain.</title>
        <authorList>
            <person name="Qiu D."/>
            <person name="Xia M."/>
        </authorList>
    </citation>
    <scope>NUCLEOTIDE SEQUENCE</scope>
    <source>
        <strain evidence="2">RN12</strain>
    </source>
</reference>
<dbReference type="RefSeq" id="WP_250196422.1">
    <property type="nucleotide sequence ID" value="NZ_CP097635.1"/>
</dbReference>
<feature type="transmembrane region" description="Helical" evidence="1">
    <location>
        <begin position="84"/>
        <end position="108"/>
    </location>
</feature>
<evidence type="ECO:0000313" key="3">
    <source>
        <dbReference type="Proteomes" id="UP001056201"/>
    </source>
</evidence>
<protein>
    <submittedName>
        <fullName evidence="2">Uncharacterized protein</fullName>
    </submittedName>
</protein>
<name>A0ABY4S899_AQUTE</name>
<keyword evidence="1" id="KW-0472">Membrane</keyword>
<keyword evidence="1" id="KW-0812">Transmembrane</keyword>
<dbReference type="Proteomes" id="UP001056201">
    <property type="component" value="Chromosome 1"/>
</dbReference>
<dbReference type="EMBL" id="CP097635">
    <property type="protein sequence ID" value="URI08201.1"/>
    <property type="molecule type" value="Genomic_DNA"/>
</dbReference>
<evidence type="ECO:0000256" key="1">
    <source>
        <dbReference type="SAM" id="Phobius"/>
    </source>
</evidence>
<sequence>MHTAIWIIAAVLLGLWSLTAWGLHALLLHGAGWAQDARPLIEQVPYPEVIEQWIPGWQRLLGLALDMAQAAIGWIGDSAGLVAWLTWGAGALLIAGTAGVMSLIVVLLRPKASHGGRTPAGA</sequence>
<proteinExistence type="predicted"/>
<keyword evidence="3" id="KW-1185">Reference proteome</keyword>
<accession>A0ABY4S899</accession>
<organism evidence="2 3">
    <name type="scientific">Aquincola tertiaricarbonis</name>
    <dbReference type="NCBI Taxonomy" id="391953"/>
    <lineage>
        <taxon>Bacteria</taxon>
        <taxon>Pseudomonadati</taxon>
        <taxon>Pseudomonadota</taxon>
        <taxon>Betaproteobacteria</taxon>
        <taxon>Burkholderiales</taxon>
        <taxon>Sphaerotilaceae</taxon>
        <taxon>Aquincola</taxon>
    </lineage>
</organism>
<evidence type="ECO:0000313" key="2">
    <source>
        <dbReference type="EMBL" id="URI08201.1"/>
    </source>
</evidence>
<gene>
    <name evidence="2" type="ORF">MW290_06395</name>
</gene>